<dbReference type="SUPFAM" id="SSF103642">
    <property type="entry name" value="Sec-C motif"/>
    <property type="match status" value="1"/>
</dbReference>
<dbReference type="AlphaFoldDB" id="A0A368X569"/>
<dbReference type="OrthoDB" id="6399948at2"/>
<dbReference type="RefSeq" id="WP_114354323.1">
    <property type="nucleotide sequence ID" value="NZ_QPJJ01000019.1"/>
</dbReference>
<gene>
    <name evidence="1" type="ORF">DFR57_11938</name>
</gene>
<dbReference type="Proteomes" id="UP000252585">
    <property type="component" value="Unassembled WGS sequence"/>
</dbReference>
<keyword evidence="2" id="KW-1185">Reference proteome</keyword>
<dbReference type="EMBL" id="QPJJ01000019">
    <property type="protein sequence ID" value="RCW63162.1"/>
    <property type="molecule type" value="Genomic_DNA"/>
</dbReference>
<accession>A0A368X569</accession>
<evidence type="ECO:0000313" key="1">
    <source>
        <dbReference type="EMBL" id="RCW63162.1"/>
    </source>
</evidence>
<reference evidence="1 2" key="1">
    <citation type="submission" date="2018-07" db="EMBL/GenBank/DDBJ databases">
        <title>Genomic Encyclopedia of Type Strains, Phase IV (KMG-IV): sequencing the most valuable type-strain genomes for metagenomic binning, comparative biology and taxonomic classification.</title>
        <authorList>
            <person name="Goeker M."/>
        </authorList>
    </citation>
    <scope>NUCLEOTIDE SEQUENCE [LARGE SCALE GENOMIC DNA]</scope>
    <source>
        <strain evidence="1 2">DSM 27696</strain>
    </source>
</reference>
<name>A0A368X569_9BACI</name>
<proteinExistence type="predicted"/>
<dbReference type="Gene3D" id="3.10.450.50">
    <property type="match status" value="1"/>
</dbReference>
<protein>
    <submittedName>
        <fullName evidence="1">SEC-C motif-containing protein</fullName>
    </submittedName>
</protein>
<organism evidence="1 2">
    <name type="scientific">Saliterribacillus persicus</name>
    <dbReference type="NCBI Taxonomy" id="930114"/>
    <lineage>
        <taxon>Bacteria</taxon>
        <taxon>Bacillati</taxon>
        <taxon>Bacillota</taxon>
        <taxon>Bacilli</taxon>
        <taxon>Bacillales</taxon>
        <taxon>Bacillaceae</taxon>
        <taxon>Saliterribacillus</taxon>
    </lineage>
</organism>
<evidence type="ECO:0000313" key="2">
    <source>
        <dbReference type="Proteomes" id="UP000252585"/>
    </source>
</evidence>
<dbReference type="InterPro" id="IPR004027">
    <property type="entry name" value="SEC_C_motif"/>
</dbReference>
<dbReference type="Pfam" id="PF02810">
    <property type="entry name" value="SEC-C"/>
    <property type="match status" value="1"/>
</dbReference>
<comment type="caution">
    <text evidence="1">The sequence shown here is derived from an EMBL/GenBank/DDBJ whole genome shotgun (WGS) entry which is preliminary data.</text>
</comment>
<sequence length="215" mass="24480">MTKIGRNDKCPCGSGKKHKKCCVIRSNKSNQFEQWKINASQILTEYPHNDLVHTIFFKTLDFIERKNWAGACHAVSAIQYVLLTEAGLKPRLCVGEVECNIGFFDHSWIEINGKVFDVAIYKNLDNAMAFPPVINGYDISTMKETESIYGAKSGKGFDYNAQTLIHTPFNIYMSGFPDYRNGLWGIVKDLSNECSLNIDIDKRKESYSNTEWLVK</sequence>